<dbReference type="EMBL" id="DSGT01000007">
    <property type="protein sequence ID" value="HEW52988.1"/>
    <property type="molecule type" value="Genomic_DNA"/>
</dbReference>
<dbReference type="Gene3D" id="3.40.1190.20">
    <property type="match status" value="1"/>
</dbReference>
<dbReference type="SUPFAM" id="SSF53613">
    <property type="entry name" value="Ribokinase-like"/>
    <property type="match status" value="1"/>
</dbReference>
<gene>
    <name evidence="2" type="ORF">ENO77_02290</name>
</gene>
<evidence type="ECO:0000259" key="1">
    <source>
        <dbReference type="Pfam" id="PF00294"/>
    </source>
</evidence>
<dbReference type="InterPro" id="IPR011611">
    <property type="entry name" value="PfkB_dom"/>
</dbReference>
<feature type="domain" description="Carbohydrate kinase PfkB" evidence="1">
    <location>
        <begin position="154"/>
        <end position="269"/>
    </location>
</feature>
<evidence type="ECO:0000313" key="2">
    <source>
        <dbReference type="EMBL" id="HEW52988.1"/>
    </source>
</evidence>
<organism evidence="2">
    <name type="scientific">Ignisphaera aggregans</name>
    <dbReference type="NCBI Taxonomy" id="334771"/>
    <lineage>
        <taxon>Archaea</taxon>
        <taxon>Thermoproteota</taxon>
        <taxon>Thermoprotei</taxon>
        <taxon>Desulfurococcales</taxon>
        <taxon>Desulfurococcaceae</taxon>
        <taxon>Ignisphaera</taxon>
    </lineage>
</organism>
<dbReference type="InterPro" id="IPR029056">
    <property type="entry name" value="Ribokinase-like"/>
</dbReference>
<reference evidence="2" key="1">
    <citation type="journal article" date="2020" name="mSystems">
        <title>Genome- and Community-Level Interaction Insights into Carbon Utilization and Element Cycling Functions of Hydrothermarchaeota in Hydrothermal Sediment.</title>
        <authorList>
            <person name="Zhou Z."/>
            <person name="Liu Y."/>
            <person name="Xu W."/>
            <person name="Pan J."/>
            <person name="Luo Z.H."/>
            <person name="Li M."/>
        </authorList>
    </citation>
    <scope>NUCLEOTIDE SEQUENCE [LARGE SCALE GENOMIC DNA]</scope>
    <source>
        <strain evidence="2">SpSt-16</strain>
    </source>
</reference>
<accession>A0A7C2VNX3</accession>
<protein>
    <recommendedName>
        <fullName evidence="1">Carbohydrate kinase PfkB domain-containing protein</fullName>
    </recommendedName>
</protein>
<dbReference type="AlphaFoldDB" id="A0A7C2VNX3"/>
<name>A0A7C2VNX3_9CREN</name>
<sequence>MTMLVLYIGNLTLDNLDGRLRVGGSGYYGGRALAEGFGANVYALTHVDKKYRGLIVGIASAYGIKILDIESDEMPIFVIRNGKTVEFKGASHKIPAHIIEAYLKFLNADITVIAPVMREIEPDFIGIVREYKGTIFSIDIQGFVRSLCNGSIKCVWNKKLDDVLAQADVVHGNLVEFCFTSSEKEALRHISSISTTSKTAFLVSLDQRGTYVVHNGEIFYIPSLPVNKVDDVGAGDILLAVASYFRAKGLSVLESAVRGVIAASLKVENAYETWFHMDEIETWYGSHIKKIQMVSL</sequence>
<proteinExistence type="predicted"/>
<comment type="caution">
    <text evidence="2">The sequence shown here is derived from an EMBL/GenBank/DDBJ whole genome shotgun (WGS) entry which is preliminary data.</text>
</comment>
<dbReference type="Pfam" id="PF00294">
    <property type="entry name" value="PfkB"/>
    <property type="match status" value="1"/>
</dbReference>